<dbReference type="AlphaFoldDB" id="A0A641ASG3"/>
<name>A0A641ASG3_9ACTN</name>
<dbReference type="EMBL" id="SDPP02000001">
    <property type="protein sequence ID" value="KAA1380173.1"/>
    <property type="molecule type" value="Genomic_DNA"/>
</dbReference>
<proteinExistence type="predicted"/>
<dbReference type="RefSeq" id="WP_129180387.1">
    <property type="nucleotide sequence ID" value="NZ_JAGIOG010000001.1"/>
</dbReference>
<comment type="caution">
    <text evidence="1">The sequence shown here is derived from an EMBL/GenBank/DDBJ whole genome shotgun (WGS) entry which is preliminary data.</text>
</comment>
<accession>A0A641ASG3</accession>
<protein>
    <submittedName>
        <fullName evidence="1">Uncharacterized protein</fullName>
    </submittedName>
</protein>
<evidence type="ECO:0000313" key="1">
    <source>
        <dbReference type="EMBL" id="KAA1380173.1"/>
    </source>
</evidence>
<sequence>MTKTADGAPLTAVSLAVEAVAILVSLEKDALVAALRPLEELVSSTSNELALLIVSQLCAGVTLGCADLLGVNAGRLVRDAGAAMTGADRL</sequence>
<evidence type="ECO:0000313" key="2">
    <source>
        <dbReference type="Proteomes" id="UP001515100"/>
    </source>
</evidence>
<dbReference type="Proteomes" id="UP001515100">
    <property type="component" value="Unassembled WGS sequence"/>
</dbReference>
<organism evidence="1 2">
    <name type="scientific">Aeromicrobium fastidiosum</name>
    <dbReference type="NCBI Taxonomy" id="52699"/>
    <lineage>
        <taxon>Bacteria</taxon>
        <taxon>Bacillati</taxon>
        <taxon>Actinomycetota</taxon>
        <taxon>Actinomycetes</taxon>
        <taxon>Propionibacteriales</taxon>
        <taxon>Nocardioidaceae</taxon>
        <taxon>Aeromicrobium</taxon>
    </lineage>
</organism>
<reference evidence="1" key="1">
    <citation type="submission" date="2019-09" db="EMBL/GenBank/DDBJ databases">
        <authorList>
            <person name="Li J."/>
        </authorList>
    </citation>
    <scope>NUCLEOTIDE SEQUENCE [LARGE SCALE GENOMIC DNA]</scope>
    <source>
        <strain evidence="1">NRBC 14897</strain>
    </source>
</reference>
<gene>
    <name evidence="1" type="ORF">ESP62_002940</name>
</gene>
<keyword evidence="2" id="KW-1185">Reference proteome</keyword>